<evidence type="ECO:0000313" key="7">
    <source>
        <dbReference type="Proteomes" id="UP001304340"/>
    </source>
</evidence>
<dbReference type="SUPFAM" id="SSF53448">
    <property type="entry name" value="Nucleotide-diphospho-sugar transferases"/>
    <property type="match status" value="1"/>
</dbReference>
<keyword evidence="3" id="KW-0328">Glycosyltransferase</keyword>
<dbReference type="KEGG" id="sbil:SANBI_000867"/>
<dbReference type="PANTHER" id="PTHR43179">
    <property type="entry name" value="RHAMNOSYLTRANSFERASE WBBL"/>
    <property type="match status" value="1"/>
</dbReference>
<gene>
    <name evidence="6" type="ORF">SANBI_000867</name>
</gene>
<proteinExistence type="inferred from homology"/>
<evidence type="ECO:0000259" key="5">
    <source>
        <dbReference type="Pfam" id="PF00535"/>
    </source>
</evidence>
<reference evidence="7" key="1">
    <citation type="submission" date="2023-11" db="EMBL/GenBank/DDBJ databases">
        <authorList>
            <person name="Helweg L.P."/>
            <person name="Kiel A."/>
            <person name="Hitz F."/>
            <person name="Ruckert-Reed C."/>
            <person name="Busche T."/>
            <person name="Kaltschmidt B."/>
            <person name="Kaltschmidt C."/>
        </authorList>
    </citation>
    <scope>NUCLEOTIDE SEQUENCE [LARGE SCALE GENOMIC DNA]</scope>
    <source>
        <strain evidence="7">4.1</strain>
    </source>
</reference>
<dbReference type="InterPro" id="IPR001173">
    <property type="entry name" value="Glyco_trans_2-like"/>
</dbReference>
<comment type="pathway">
    <text evidence="1">Cell wall biogenesis; cell wall polysaccharide biosynthesis.</text>
</comment>
<evidence type="ECO:0000256" key="3">
    <source>
        <dbReference type="ARBA" id="ARBA00022676"/>
    </source>
</evidence>
<comment type="similarity">
    <text evidence="2">Belongs to the glycosyltransferase 2 family.</text>
</comment>
<dbReference type="PANTHER" id="PTHR43179:SF12">
    <property type="entry name" value="GALACTOFURANOSYLTRANSFERASE GLFT2"/>
    <property type="match status" value="1"/>
</dbReference>
<dbReference type="AlphaFoldDB" id="A0AAF0Z9R3"/>
<dbReference type="Gene3D" id="3.90.550.10">
    <property type="entry name" value="Spore Coat Polysaccharide Biosynthesis Protein SpsA, Chain A"/>
    <property type="match status" value="1"/>
</dbReference>
<evidence type="ECO:0000313" key="6">
    <source>
        <dbReference type="EMBL" id="WPF83211.1"/>
    </source>
</evidence>
<dbReference type="Pfam" id="PF00535">
    <property type="entry name" value="Glycos_transf_2"/>
    <property type="match status" value="1"/>
</dbReference>
<organism evidence="6 7">
    <name type="scientific">Sanguibacter biliveldensis</name>
    <dbReference type="NCBI Taxonomy" id="3030830"/>
    <lineage>
        <taxon>Bacteria</taxon>
        <taxon>Bacillati</taxon>
        <taxon>Actinomycetota</taxon>
        <taxon>Actinomycetes</taxon>
        <taxon>Micrococcales</taxon>
        <taxon>Sanguibacteraceae</taxon>
        <taxon>Sanguibacter</taxon>
    </lineage>
</organism>
<protein>
    <submittedName>
        <fullName evidence="6">Glycosyltransferase family 2 protein</fullName>
    </submittedName>
</protein>
<accession>A0AAF0Z9R3</accession>
<dbReference type="EMBL" id="CP138359">
    <property type="protein sequence ID" value="WPF83211.1"/>
    <property type="molecule type" value="Genomic_DNA"/>
</dbReference>
<dbReference type="RefSeq" id="WP_319159289.1">
    <property type="nucleotide sequence ID" value="NZ_CP138359.1"/>
</dbReference>
<evidence type="ECO:0000256" key="2">
    <source>
        <dbReference type="ARBA" id="ARBA00006739"/>
    </source>
</evidence>
<sequence length="332" mass="36130">MNHPGPTTDPVPLPTVRAVVVTWNGLHLIRPCLDSLLAQDLERGLEVVVVDNASSDGTAEMLAELYPQVEVRATEENLGFAGGVEVGLAGLSTDYAVLLNNDATFEPDAVRRLVDHLEAPGHERVGAVTAKIVLTEHDTDGRTLVNSTGNILTRAGAATDRDWSALDGSESTDVEVFGFCGGAAALRSTALAEAGGFDASLFLYYEDTDLSWRMRAAGWDIHYVARALARHQHAASSDAASPLFRYYNTRNSLLVFGRHAPLGAVILSHARQTAALLQHSLRRSEPPTLLRARLRALLDVARRLPQTARQRRTTWTGRAALRRTVYRDGLRP</sequence>
<dbReference type="GO" id="GO:0016757">
    <property type="term" value="F:glycosyltransferase activity"/>
    <property type="evidence" value="ECO:0007669"/>
    <property type="project" value="UniProtKB-KW"/>
</dbReference>
<dbReference type="CDD" id="cd04186">
    <property type="entry name" value="GT_2_like_c"/>
    <property type="match status" value="1"/>
</dbReference>
<name>A0AAF0Z9R3_9MICO</name>
<keyword evidence="4" id="KW-0808">Transferase</keyword>
<dbReference type="InterPro" id="IPR029044">
    <property type="entry name" value="Nucleotide-diphossugar_trans"/>
</dbReference>
<evidence type="ECO:0000256" key="4">
    <source>
        <dbReference type="ARBA" id="ARBA00022679"/>
    </source>
</evidence>
<feature type="domain" description="Glycosyltransferase 2-like" evidence="5">
    <location>
        <begin position="19"/>
        <end position="133"/>
    </location>
</feature>
<evidence type="ECO:0000256" key="1">
    <source>
        <dbReference type="ARBA" id="ARBA00004776"/>
    </source>
</evidence>
<keyword evidence="7" id="KW-1185">Reference proteome</keyword>
<dbReference type="Proteomes" id="UP001304340">
    <property type="component" value="Chromosome"/>
</dbReference>